<evidence type="ECO:0000313" key="3">
    <source>
        <dbReference type="Proteomes" id="UP000314294"/>
    </source>
</evidence>
<dbReference type="EMBL" id="SRLO01000952">
    <property type="protein sequence ID" value="TNN43666.1"/>
    <property type="molecule type" value="Genomic_DNA"/>
</dbReference>
<keyword evidence="3" id="KW-1185">Reference proteome</keyword>
<accession>A0A4Z2FQZ8</accession>
<feature type="region of interest" description="Disordered" evidence="1">
    <location>
        <begin position="13"/>
        <end position="42"/>
    </location>
</feature>
<evidence type="ECO:0000313" key="2">
    <source>
        <dbReference type="EMBL" id="TNN43666.1"/>
    </source>
</evidence>
<feature type="region of interest" description="Disordered" evidence="1">
    <location>
        <begin position="203"/>
        <end position="240"/>
    </location>
</feature>
<feature type="region of interest" description="Disordered" evidence="1">
    <location>
        <begin position="310"/>
        <end position="331"/>
    </location>
</feature>
<proteinExistence type="predicted"/>
<feature type="compositionally biased region" description="Basic and acidic residues" evidence="1">
    <location>
        <begin position="19"/>
        <end position="35"/>
    </location>
</feature>
<dbReference type="AlphaFoldDB" id="A0A4Z2FQZ8"/>
<dbReference type="Proteomes" id="UP000314294">
    <property type="component" value="Unassembled WGS sequence"/>
</dbReference>
<evidence type="ECO:0000256" key="1">
    <source>
        <dbReference type="SAM" id="MobiDB-lite"/>
    </source>
</evidence>
<gene>
    <name evidence="2" type="ORF">EYF80_046135</name>
</gene>
<organism evidence="2 3">
    <name type="scientific">Liparis tanakae</name>
    <name type="common">Tanaka's snailfish</name>
    <dbReference type="NCBI Taxonomy" id="230148"/>
    <lineage>
        <taxon>Eukaryota</taxon>
        <taxon>Metazoa</taxon>
        <taxon>Chordata</taxon>
        <taxon>Craniata</taxon>
        <taxon>Vertebrata</taxon>
        <taxon>Euteleostomi</taxon>
        <taxon>Actinopterygii</taxon>
        <taxon>Neopterygii</taxon>
        <taxon>Teleostei</taxon>
        <taxon>Neoteleostei</taxon>
        <taxon>Acanthomorphata</taxon>
        <taxon>Eupercaria</taxon>
        <taxon>Perciformes</taxon>
        <taxon>Cottioidei</taxon>
        <taxon>Cottales</taxon>
        <taxon>Liparidae</taxon>
        <taxon>Liparis</taxon>
    </lineage>
</organism>
<sequence length="331" mass="36679">MWHVVMVRQGNGYGGGGSRRLERGLDERGPDDGDRGRRRRGQEVGAVGHVPVVLHNLLNDLTLVVVEYTGAEVVLYLVLQDGVFLACKKKKNMQTTRSIVDSGTGEHFERSTYNNSKNAHLKITRYVETDGDKSSLNSDQYRNILLPIRSSLSTATVSNALLIMGYSSSTSLKLSTDSEYRRQYVSARTLAVLRPRVSRQISARQEMVTEQDSEDEAPSGAAEPAGLVQPSLQKESEAKTLGRCHLNDKWRKLNPRRGLGNDRKADLTEVGCGESPRISAPQRNLLHADDPVLDEVHLLADGALPDDVIPGLEHLEPQPGHKIKELNREEF</sequence>
<comment type="caution">
    <text evidence="2">The sequence shown here is derived from an EMBL/GenBank/DDBJ whole genome shotgun (WGS) entry which is preliminary data.</text>
</comment>
<name>A0A4Z2FQZ8_9TELE</name>
<protein>
    <submittedName>
        <fullName evidence="2">Uncharacterized protein</fullName>
    </submittedName>
</protein>
<feature type="compositionally biased region" description="Basic and acidic residues" evidence="1">
    <location>
        <begin position="322"/>
        <end position="331"/>
    </location>
</feature>
<reference evidence="2 3" key="1">
    <citation type="submission" date="2019-03" db="EMBL/GenBank/DDBJ databases">
        <title>First draft genome of Liparis tanakae, snailfish: a comprehensive survey of snailfish specific genes.</title>
        <authorList>
            <person name="Kim W."/>
            <person name="Song I."/>
            <person name="Jeong J.-H."/>
            <person name="Kim D."/>
            <person name="Kim S."/>
            <person name="Ryu S."/>
            <person name="Song J.Y."/>
            <person name="Lee S.K."/>
        </authorList>
    </citation>
    <scope>NUCLEOTIDE SEQUENCE [LARGE SCALE GENOMIC DNA]</scope>
    <source>
        <tissue evidence="2">Muscle</tissue>
    </source>
</reference>